<dbReference type="NCBIfam" id="TIGR03561">
    <property type="entry name" value="organ_hyd_perox"/>
    <property type="match status" value="1"/>
</dbReference>
<gene>
    <name evidence="2" type="ORF">L9G74_11840</name>
</gene>
<dbReference type="Gene3D" id="3.30.300.20">
    <property type="match status" value="1"/>
</dbReference>
<dbReference type="Pfam" id="PF02566">
    <property type="entry name" value="OsmC"/>
    <property type="match status" value="1"/>
</dbReference>
<protein>
    <submittedName>
        <fullName evidence="2">Organic hydroperoxide resistance protein</fullName>
    </submittedName>
</protein>
<proteinExistence type="inferred from homology"/>
<dbReference type="InterPro" id="IPR015946">
    <property type="entry name" value="KH_dom-like_a/b"/>
</dbReference>
<dbReference type="InterPro" id="IPR003718">
    <property type="entry name" value="OsmC/Ohr_fam"/>
</dbReference>
<dbReference type="InterPro" id="IPR036102">
    <property type="entry name" value="OsmC/Ohrsf"/>
</dbReference>
<organism evidence="2 3">
    <name type="scientific">Shewanella electrica</name>
    <dbReference type="NCBI Taxonomy" id="515560"/>
    <lineage>
        <taxon>Bacteria</taxon>
        <taxon>Pseudomonadati</taxon>
        <taxon>Pseudomonadota</taxon>
        <taxon>Gammaproteobacteria</taxon>
        <taxon>Alteromonadales</taxon>
        <taxon>Shewanellaceae</taxon>
        <taxon>Shewanella</taxon>
    </lineage>
</organism>
<dbReference type="Gene3D" id="2.20.25.10">
    <property type="match status" value="1"/>
</dbReference>
<dbReference type="RefSeq" id="WP_238896613.1">
    <property type="nucleotide sequence ID" value="NZ_JAKOGG010000007.1"/>
</dbReference>
<dbReference type="InterPro" id="IPR019953">
    <property type="entry name" value="OHR"/>
</dbReference>
<accession>A0ABT2FPK0</accession>
<keyword evidence="3" id="KW-1185">Reference proteome</keyword>
<reference evidence="2 3" key="1">
    <citation type="submission" date="2022-02" db="EMBL/GenBank/DDBJ databases">
        <authorList>
            <person name="Zhuang L."/>
        </authorList>
    </citation>
    <scope>NUCLEOTIDE SEQUENCE [LARGE SCALE GENOMIC DNA]</scope>
    <source>
        <strain evidence="2 3">C32</strain>
    </source>
</reference>
<dbReference type="EMBL" id="JAKOGG010000007">
    <property type="protein sequence ID" value="MCS4557134.1"/>
    <property type="molecule type" value="Genomic_DNA"/>
</dbReference>
<dbReference type="PANTHER" id="PTHR33797:SF2">
    <property type="entry name" value="ORGANIC HYDROPEROXIDE RESISTANCE PROTEIN-LIKE"/>
    <property type="match status" value="1"/>
</dbReference>
<dbReference type="PANTHER" id="PTHR33797">
    <property type="entry name" value="ORGANIC HYDROPEROXIDE RESISTANCE PROTEIN-LIKE"/>
    <property type="match status" value="1"/>
</dbReference>
<reference evidence="3" key="2">
    <citation type="submission" date="2023-07" db="EMBL/GenBank/DDBJ databases">
        <title>Shewanella mangrovi sp. nov., an acetaldehyde- degrading bacterium isolated from mangrove sediment.</title>
        <authorList>
            <person name="Liu Y."/>
        </authorList>
    </citation>
    <scope>NUCLEOTIDE SEQUENCE [LARGE SCALE GENOMIC DNA]</scope>
    <source>
        <strain evidence="3">C32</strain>
    </source>
</reference>
<evidence type="ECO:0000256" key="1">
    <source>
        <dbReference type="ARBA" id="ARBA00007378"/>
    </source>
</evidence>
<evidence type="ECO:0000313" key="3">
    <source>
        <dbReference type="Proteomes" id="UP001201549"/>
    </source>
</evidence>
<comment type="caution">
    <text evidence="2">The sequence shown here is derived from an EMBL/GenBank/DDBJ whole genome shotgun (WGS) entry which is preliminary data.</text>
</comment>
<name>A0ABT2FPK0_9GAMM</name>
<evidence type="ECO:0000313" key="2">
    <source>
        <dbReference type="EMBL" id="MCS4557134.1"/>
    </source>
</evidence>
<sequence length="138" mass="14396">MLYQTSATASAGRQGHVATDDQLLSVDLAYPKQMGGAGNATNPEQLFAAGYAACFSNAVLFIASQQKIKLSQAPVTANVGLYNKEDGGFALNVALAVELDLPQQQASELVTTAHQVCPYSNAIKGNIEVALTVNGQPL</sequence>
<dbReference type="Proteomes" id="UP001201549">
    <property type="component" value="Unassembled WGS sequence"/>
</dbReference>
<dbReference type="SUPFAM" id="SSF82784">
    <property type="entry name" value="OsmC-like"/>
    <property type="match status" value="1"/>
</dbReference>
<comment type="similarity">
    <text evidence="1">Belongs to the OsmC/Ohr family.</text>
</comment>